<accession>A0A5B7GRJ8</accession>
<evidence type="ECO:0000313" key="1">
    <source>
        <dbReference type="EMBL" id="MPC60246.1"/>
    </source>
</evidence>
<comment type="caution">
    <text evidence="1">The sequence shown here is derived from an EMBL/GenBank/DDBJ whole genome shotgun (WGS) entry which is preliminary data.</text>
</comment>
<protein>
    <submittedName>
        <fullName evidence="1">Uncharacterized protein</fullName>
    </submittedName>
</protein>
<keyword evidence="2" id="KW-1185">Reference proteome</keyword>
<proteinExistence type="predicted"/>
<dbReference type="Proteomes" id="UP000324222">
    <property type="component" value="Unassembled WGS sequence"/>
</dbReference>
<name>A0A5B7GRJ8_PORTR</name>
<organism evidence="1 2">
    <name type="scientific">Portunus trituberculatus</name>
    <name type="common">Swimming crab</name>
    <name type="synonym">Neptunus trituberculatus</name>
    <dbReference type="NCBI Taxonomy" id="210409"/>
    <lineage>
        <taxon>Eukaryota</taxon>
        <taxon>Metazoa</taxon>
        <taxon>Ecdysozoa</taxon>
        <taxon>Arthropoda</taxon>
        <taxon>Crustacea</taxon>
        <taxon>Multicrustacea</taxon>
        <taxon>Malacostraca</taxon>
        <taxon>Eumalacostraca</taxon>
        <taxon>Eucarida</taxon>
        <taxon>Decapoda</taxon>
        <taxon>Pleocyemata</taxon>
        <taxon>Brachyura</taxon>
        <taxon>Eubrachyura</taxon>
        <taxon>Portunoidea</taxon>
        <taxon>Portunidae</taxon>
        <taxon>Portuninae</taxon>
        <taxon>Portunus</taxon>
    </lineage>
</organism>
<sequence>MALTVLGMQDVPSEGHWWSLGQQKLSGHCMETVDPIWQWEDSGSDGVKNHTQKLLLLAGRQFRFGPVDLKPYTRTQKQKRPDIVEA</sequence>
<dbReference type="EMBL" id="VSRR010017328">
    <property type="protein sequence ID" value="MPC60246.1"/>
    <property type="molecule type" value="Genomic_DNA"/>
</dbReference>
<gene>
    <name evidence="1" type="ORF">E2C01_054285</name>
</gene>
<reference evidence="1 2" key="1">
    <citation type="submission" date="2019-05" db="EMBL/GenBank/DDBJ databases">
        <title>Another draft genome of Portunus trituberculatus and its Hox gene families provides insights of decapod evolution.</title>
        <authorList>
            <person name="Jeong J.-H."/>
            <person name="Song I."/>
            <person name="Kim S."/>
            <person name="Choi T."/>
            <person name="Kim D."/>
            <person name="Ryu S."/>
            <person name="Kim W."/>
        </authorList>
    </citation>
    <scope>NUCLEOTIDE SEQUENCE [LARGE SCALE GENOMIC DNA]</scope>
    <source>
        <tissue evidence="1">Muscle</tissue>
    </source>
</reference>
<dbReference type="AlphaFoldDB" id="A0A5B7GRJ8"/>
<evidence type="ECO:0000313" key="2">
    <source>
        <dbReference type="Proteomes" id="UP000324222"/>
    </source>
</evidence>